<dbReference type="Proteomes" id="UP000499080">
    <property type="component" value="Unassembled WGS sequence"/>
</dbReference>
<proteinExistence type="predicted"/>
<protein>
    <submittedName>
        <fullName evidence="1">Uncharacterized protein</fullName>
    </submittedName>
</protein>
<comment type="caution">
    <text evidence="1">The sequence shown here is derived from an EMBL/GenBank/DDBJ whole genome shotgun (WGS) entry which is preliminary data.</text>
</comment>
<reference evidence="1 2" key="1">
    <citation type="journal article" date="2019" name="Sci. Rep.">
        <title>Orb-weaving spider Araneus ventricosus genome elucidates the spidroin gene catalogue.</title>
        <authorList>
            <person name="Kono N."/>
            <person name="Nakamura H."/>
            <person name="Ohtoshi R."/>
            <person name="Moran D.A.P."/>
            <person name="Shinohara A."/>
            <person name="Yoshida Y."/>
            <person name="Fujiwara M."/>
            <person name="Mori M."/>
            <person name="Tomita M."/>
            <person name="Arakawa K."/>
        </authorList>
    </citation>
    <scope>NUCLEOTIDE SEQUENCE [LARGE SCALE GENOMIC DNA]</scope>
</reference>
<gene>
    <name evidence="1" type="ORF">AVEN_99751_1</name>
</gene>
<dbReference type="AlphaFoldDB" id="A0A4Y2DKY3"/>
<name>A0A4Y2DKY3_ARAVE</name>
<evidence type="ECO:0000313" key="2">
    <source>
        <dbReference type="Proteomes" id="UP000499080"/>
    </source>
</evidence>
<keyword evidence="2" id="KW-1185">Reference proteome</keyword>
<evidence type="ECO:0000313" key="1">
    <source>
        <dbReference type="EMBL" id="GBM16857.1"/>
    </source>
</evidence>
<accession>A0A4Y2DKY3</accession>
<sequence>MFCKAPRFPLKNVVFDVRWMFYNCYSIINSKIDTKLKWMDEVSKMFKKLTNPVVKMVRHRVDVKKDGTKKAILLEVSRSEIVKFYNKSMGGGRTRRLTK</sequence>
<organism evidence="1 2">
    <name type="scientific">Araneus ventricosus</name>
    <name type="common">Orbweaver spider</name>
    <name type="synonym">Epeira ventricosa</name>
    <dbReference type="NCBI Taxonomy" id="182803"/>
    <lineage>
        <taxon>Eukaryota</taxon>
        <taxon>Metazoa</taxon>
        <taxon>Ecdysozoa</taxon>
        <taxon>Arthropoda</taxon>
        <taxon>Chelicerata</taxon>
        <taxon>Arachnida</taxon>
        <taxon>Araneae</taxon>
        <taxon>Araneomorphae</taxon>
        <taxon>Entelegynae</taxon>
        <taxon>Araneoidea</taxon>
        <taxon>Araneidae</taxon>
        <taxon>Araneus</taxon>
    </lineage>
</organism>
<dbReference type="EMBL" id="BGPR01000380">
    <property type="protein sequence ID" value="GBM16857.1"/>
    <property type="molecule type" value="Genomic_DNA"/>
</dbReference>